<reference evidence="7 8" key="1">
    <citation type="journal article" date="2013" name="Genome Biol.">
        <title>Genome of Acanthamoeba castellanii highlights extensive lateral gene transfer and early evolution of tyrosine kinase signaling.</title>
        <authorList>
            <person name="Clarke M."/>
            <person name="Lohan A.J."/>
            <person name="Liu B."/>
            <person name="Lagkouvardos I."/>
            <person name="Roy S."/>
            <person name="Zafar N."/>
            <person name="Bertelli C."/>
            <person name="Schilde C."/>
            <person name="Kianianmomeni A."/>
            <person name="Burglin T.R."/>
            <person name="Frech C."/>
            <person name="Turcotte B."/>
            <person name="Kopec K.O."/>
            <person name="Synnott J.M."/>
            <person name="Choo C."/>
            <person name="Paponov I."/>
            <person name="Finkler A."/>
            <person name="Soon Heng Tan C."/>
            <person name="Hutchins A.P."/>
            <person name="Weinmeier T."/>
            <person name="Rattei T."/>
            <person name="Chu J.S."/>
            <person name="Gimenez G."/>
            <person name="Irimia M."/>
            <person name="Rigden D.J."/>
            <person name="Fitzpatrick D.A."/>
            <person name="Lorenzo-Morales J."/>
            <person name="Bateman A."/>
            <person name="Chiu C.H."/>
            <person name="Tang P."/>
            <person name="Hegemann P."/>
            <person name="Fromm H."/>
            <person name="Raoult D."/>
            <person name="Greub G."/>
            <person name="Miranda-Saavedra D."/>
            <person name="Chen N."/>
            <person name="Nash P."/>
            <person name="Ginger M.L."/>
            <person name="Horn M."/>
            <person name="Schaap P."/>
            <person name="Caler L."/>
            <person name="Loftus B."/>
        </authorList>
    </citation>
    <scope>NUCLEOTIDE SEQUENCE [LARGE SCALE GENOMIC DNA]</scope>
    <source>
        <strain evidence="7 8">Neff</strain>
    </source>
</reference>
<evidence type="ECO:0000313" key="7">
    <source>
        <dbReference type="EMBL" id="ELR12047.1"/>
    </source>
</evidence>
<name>L8GGE0_ACACF</name>
<dbReference type="VEuPathDB" id="AmoebaDB:ACA1_297540"/>
<dbReference type="OrthoDB" id="27537at2759"/>
<protein>
    <submittedName>
        <fullName evidence="7">WD domain, G-beta repeat-containing protein</fullName>
    </submittedName>
</protein>
<evidence type="ECO:0000256" key="5">
    <source>
        <dbReference type="ARBA" id="ARBA00023242"/>
    </source>
</evidence>
<evidence type="ECO:0000256" key="4">
    <source>
        <dbReference type="ARBA" id="ARBA00022737"/>
    </source>
</evidence>
<evidence type="ECO:0000313" key="8">
    <source>
        <dbReference type="Proteomes" id="UP000011083"/>
    </source>
</evidence>
<dbReference type="GO" id="GO:0048188">
    <property type="term" value="C:Set1C/COMPASS complex"/>
    <property type="evidence" value="ECO:0007669"/>
    <property type="project" value="TreeGrafter"/>
</dbReference>
<comment type="subcellular location">
    <subcellularLocation>
        <location evidence="1">Nucleus</location>
    </subcellularLocation>
</comment>
<dbReference type="SUPFAM" id="SSF50978">
    <property type="entry name" value="WD40 repeat-like"/>
    <property type="match status" value="1"/>
</dbReference>
<dbReference type="PANTHER" id="PTHR19861:SF0">
    <property type="entry name" value="WD REPEAT-CONTAINING PROTEIN 82"/>
    <property type="match status" value="1"/>
</dbReference>
<dbReference type="Pfam" id="PF00400">
    <property type="entry name" value="WD40"/>
    <property type="match status" value="2"/>
</dbReference>
<dbReference type="EMBL" id="KB008135">
    <property type="protein sequence ID" value="ELR12047.1"/>
    <property type="molecule type" value="Genomic_DNA"/>
</dbReference>
<dbReference type="InterPro" id="IPR015943">
    <property type="entry name" value="WD40/YVTN_repeat-like_dom_sf"/>
</dbReference>
<dbReference type="InterPro" id="IPR036322">
    <property type="entry name" value="WD40_repeat_dom_sf"/>
</dbReference>
<dbReference type="PROSITE" id="PS50294">
    <property type="entry name" value="WD_REPEATS_REGION"/>
    <property type="match status" value="1"/>
</dbReference>
<dbReference type="InterPro" id="IPR037867">
    <property type="entry name" value="Swd2/WDR82"/>
</dbReference>
<evidence type="ECO:0000256" key="2">
    <source>
        <dbReference type="ARBA" id="ARBA00005616"/>
    </source>
</evidence>
<keyword evidence="4" id="KW-0677">Repeat</keyword>
<dbReference type="OMA" id="KICVLNG"/>
<comment type="similarity">
    <text evidence="2">Belongs to the WD repeat SWD2 family.</text>
</comment>
<sequence>MARIDDELVQSMAMGKVFKDNTARINSLDFYKTGEHLVTASDDESIHVYNAVSGNELLSLTRRRRTTRTVLSKKYGVDLIRWTHNENTVICASKNSWDETLRYLSLHDNHYLRYFKGHRDRVTSLAMSPVDDTFLSASLDSTVRLWDLRTNACQGLIRRTGRASVAYDAQGLIFAVATSNNAVKLYDLRSFEKGPFATFFVDHHTALQWSGIKFSNDGKYILLPTTDSPIFLIDAFTGKKKQMYTGRSPSSTWHVARWKRHVGYIHLLLVLSQVAKMATCTYGTR</sequence>
<feature type="repeat" description="WD" evidence="6">
    <location>
        <begin position="18"/>
        <end position="59"/>
    </location>
</feature>
<keyword evidence="3 6" id="KW-0853">WD repeat</keyword>
<dbReference type="GO" id="GO:0003682">
    <property type="term" value="F:chromatin binding"/>
    <property type="evidence" value="ECO:0007669"/>
    <property type="project" value="TreeGrafter"/>
</dbReference>
<dbReference type="KEGG" id="acan:ACA1_297540"/>
<dbReference type="GO" id="GO:0016070">
    <property type="term" value="P:RNA metabolic process"/>
    <property type="evidence" value="ECO:0007669"/>
    <property type="project" value="UniProtKB-ARBA"/>
</dbReference>
<dbReference type="Proteomes" id="UP000011083">
    <property type="component" value="Unassembled WGS sequence"/>
</dbReference>
<feature type="repeat" description="WD" evidence="6">
    <location>
        <begin position="115"/>
        <end position="150"/>
    </location>
</feature>
<organism evidence="7 8">
    <name type="scientific">Acanthamoeba castellanii (strain ATCC 30010 / Neff)</name>
    <dbReference type="NCBI Taxonomy" id="1257118"/>
    <lineage>
        <taxon>Eukaryota</taxon>
        <taxon>Amoebozoa</taxon>
        <taxon>Discosea</taxon>
        <taxon>Longamoebia</taxon>
        <taxon>Centramoebida</taxon>
        <taxon>Acanthamoebidae</taxon>
        <taxon>Acanthamoeba</taxon>
    </lineage>
</organism>
<evidence type="ECO:0000256" key="6">
    <source>
        <dbReference type="PROSITE-ProRule" id="PRU00221"/>
    </source>
</evidence>
<dbReference type="InterPro" id="IPR001680">
    <property type="entry name" value="WD40_rpt"/>
</dbReference>
<dbReference type="AlphaFoldDB" id="L8GGE0"/>
<dbReference type="RefSeq" id="XP_004334060.1">
    <property type="nucleotide sequence ID" value="XM_004334012.1"/>
</dbReference>
<keyword evidence="5" id="KW-0539">Nucleus</keyword>
<dbReference type="PANTHER" id="PTHR19861">
    <property type="entry name" value="WD40 REPEAT PROTEIN SWD2"/>
    <property type="match status" value="1"/>
</dbReference>
<dbReference type="PROSITE" id="PS50082">
    <property type="entry name" value="WD_REPEATS_2"/>
    <property type="match status" value="2"/>
</dbReference>
<gene>
    <name evidence="7" type="ORF">ACA1_297540</name>
</gene>
<dbReference type="GeneID" id="14912528"/>
<dbReference type="SMART" id="SM00320">
    <property type="entry name" value="WD40"/>
    <property type="match status" value="3"/>
</dbReference>
<evidence type="ECO:0000256" key="1">
    <source>
        <dbReference type="ARBA" id="ARBA00004123"/>
    </source>
</evidence>
<dbReference type="Gene3D" id="2.130.10.10">
    <property type="entry name" value="YVTN repeat-like/Quinoprotein amine dehydrogenase"/>
    <property type="match status" value="1"/>
</dbReference>
<keyword evidence="8" id="KW-1185">Reference proteome</keyword>
<dbReference type="STRING" id="1257118.L8GGE0"/>
<proteinExistence type="inferred from homology"/>
<accession>L8GGE0</accession>
<evidence type="ECO:0000256" key="3">
    <source>
        <dbReference type="ARBA" id="ARBA00022574"/>
    </source>
</evidence>